<keyword evidence="1" id="KW-0812">Transmembrane</keyword>
<keyword evidence="1" id="KW-1133">Transmembrane helix</keyword>
<proteinExistence type="predicted"/>
<dbReference type="EMBL" id="AP024488">
    <property type="protein sequence ID" value="BCS96092.1"/>
    <property type="molecule type" value="Genomic_DNA"/>
</dbReference>
<keyword evidence="1" id="KW-0472">Membrane</keyword>
<gene>
    <name evidence="2" type="ORF">DSLASN_17240</name>
</gene>
<evidence type="ECO:0000313" key="2">
    <source>
        <dbReference type="EMBL" id="BCS96092.1"/>
    </source>
</evidence>
<dbReference type="Proteomes" id="UP001320148">
    <property type="component" value="Chromosome"/>
</dbReference>
<organism evidence="2 3">
    <name type="scientific">Desulfoluna limicola</name>
    <dbReference type="NCBI Taxonomy" id="2810562"/>
    <lineage>
        <taxon>Bacteria</taxon>
        <taxon>Pseudomonadati</taxon>
        <taxon>Thermodesulfobacteriota</taxon>
        <taxon>Desulfobacteria</taxon>
        <taxon>Desulfobacterales</taxon>
        <taxon>Desulfolunaceae</taxon>
        <taxon>Desulfoluna</taxon>
    </lineage>
</organism>
<reference evidence="2 3" key="1">
    <citation type="submission" date="2021-02" db="EMBL/GenBank/DDBJ databases">
        <title>Complete genome of Desulfoluna sp. strain ASN36.</title>
        <authorList>
            <person name="Takahashi A."/>
            <person name="Kojima H."/>
            <person name="Fukui M."/>
        </authorList>
    </citation>
    <scope>NUCLEOTIDE SEQUENCE [LARGE SCALE GENOMIC DNA]</scope>
    <source>
        <strain evidence="2 3">ASN36</strain>
    </source>
</reference>
<feature type="transmembrane region" description="Helical" evidence="1">
    <location>
        <begin position="16"/>
        <end position="38"/>
    </location>
</feature>
<accession>A0ABN6F3L6</accession>
<keyword evidence="3" id="KW-1185">Reference proteome</keyword>
<evidence type="ECO:0000313" key="3">
    <source>
        <dbReference type="Proteomes" id="UP001320148"/>
    </source>
</evidence>
<protein>
    <submittedName>
        <fullName evidence="2">Uncharacterized protein</fullName>
    </submittedName>
</protein>
<name>A0ABN6F3L6_9BACT</name>
<evidence type="ECO:0000256" key="1">
    <source>
        <dbReference type="SAM" id="Phobius"/>
    </source>
</evidence>
<sequence>MSLATWAHEFFRLRGIVFQVAGILGMRSSFQVLSAWLWSRLAPAFKKGHGRSEFIQRRTKNEASGTSLITPMAVFL</sequence>